<gene>
    <name evidence="1" type="ORF">Prudu_017444</name>
</gene>
<name>A0A4Y1RNK7_PRUDU</name>
<dbReference type="AlphaFoldDB" id="A0A4Y1RNK7"/>
<dbReference type="Pfam" id="PF14299">
    <property type="entry name" value="PP2"/>
    <property type="match status" value="1"/>
</dbReference>
<evidence type="ECO:0000313" key="1">
    <source>
        <dbReference type="EMBL" id="BBH05921.1"/>
    </source>
</evidence>
<protein>
    <submittedName>
        <fullName evidence="1">Lectin-related protein</fullName>
    </submittedName>
</protein>
<dbReference type="PANTHER" id="PTHR48478">
    <property type="entry name" value="LECTIN-LIKE"/>
    <property type="match status" value="1"/>
</dbReference>
<sequence length="299" mass="34312">MSKVNQDDDEMTTFKYYFIKEWDGRRVLKRWGWGGHQLMRPHSHRHSQQNQLSTMLSQMTYLDHKSNKCFLEYAKALDITCWFLWALGLGAQTASLYLENQSVLVYCLETLVTGAGCKKPGTKNIFLLSGRYIFSTTLPAFLSVYNDVCTVIISRHSHKRRSVCHTNAISYLRFHCSDGPTEAAELLKVCWLEVRGKLTTTKLSPGIRYEIYSRATALKLHHEIVFVVKLQAKAYGWDVPISDGVNLTDKAREQWIEILVGNFIASPQKPGDIEFSLYEYDGRWKSGLVIKGVVVRPKY</sequence>
<dbReference type="EMBL" id="AP019302">
    <property type="protein sequence ID" value="BBH05921.1"/>
    <property type="molecule type" value="Genomic_DNA"/>
</dbReference>
<accession>A0A4Y1RNK7</accession>
<dbReference type="InterPro" id="IPR025886">
    <property type="entry name" value="PP2-like"/>
</dbReference>
<dbReference type="InterPro" id="IPR052147">
    <property type="entry name" value="PP2-like/Lectin"/>
</dbReference>
<dbReference type="PANTHER" id="PTHR48478:SF1">
    <property type="entry name" value="LECTIN-LIKE"/>
    <property type="match status" value="1"/>
</dbReference>
<organism evidence="1">
    <name type="scientific">Prunus dulcis</name>
    <name type="common">Almond</name>
    <name type="synonym">Amygdalus dulcis</name>
    <dbReference type="NCBI Taxonomy" id="3755"/>
    <lineage>
        <taxon>Eukaryota</taxon>
        <taxon>Viridiplantae</taxon>
        <taxon>Streptophyta</taxon>
        <taxon>Embryophyta</taxon>
        <taxon>Tracheophyta</taxon>
        <taxon>Spermatophyta</taxon>
        <taxon>Magnoliopsida</taxon>
        <taxon>eudicotyledons</taxon>
        <taxon>Gunneridae</taxon>
        <taxon>Pentapetalae</taxon>
        <taxon>rosids</taxon>
        <taxon>fabids</taxon>
        <taxon>Rosales</taxon>
        <taxon>Rosaceae</taxon>
        <taxon>Amygdaloideae</taxon>
        <taxon>Amygdaleae</taxon>
        <taxon>Prunus</taxon>
    </lineage>
</organism>
<proteinExistence type="predicted"/>
<reference evidence="1" key="1">
    <citation type="journal article" date="2019" name="Science">
        <title>Mutation of a bHLH transcription factor allowed almond domestication.</title>
        <authorList>
            <person name="Sanchez-Perez R."/>
            <person name="Pavan S."/>
            <person name="Mazzeo R."/>
            <person name="Moldovan C."/>
            <person name="Aiese Cigliano R."/>
            <person name="Del Cueto J."/>
            <person name="Ricciardi F."/>
            <person name="Lotti C."/>
            <person name="Ricciardi L."/>
            <person name="Dicenta F."/>
            <person name="Lopez-Marques R.L."/>
            <person name="Lindberg Moller B."/>
        </authorList>
    </citation>
    <scope>NUCLEOTIDE SEQUENCE</scope>
</reference>
<dbReference type="GO" id="GO:0030246">
    <property type="term" value="F:carbohydrate binding"/>
    <property type="evidence" value="ECO:0007669"/>
    <property type="project" value="InterPro"/>
</dbReference>